<dbReference type="EMBL" id="SJPZ01000001">
    <property type="protein sequence ID" value="TWU64781.1"/>
    <property type="molecule type" value="Genomic_DNA"/>
</dbReference>
<dbReference type="InterPro" id="IPR036890">
    <property type="entry name" value="HATPase_C_sf"/>
</dbReference>
<protein>
    <submittedName>
        <fullName evidence="1">Uncharacterized protein</fullName>
    </submittedName>
</protein>
<comment type="caution">
    <text evidence="1">The sequence shown here is derived from an EMBL/GenBank/DDBJ whole genome shotgun (WGS) entry which is preliminary data.</text>
</comment>
<evidence type="ECO:0000313" key="1">
    <source>
        <dbReference type="EMBL" id="TWU64781.1"/>
    </source>
</evidence>
<name>A0A5C6FR06_9PLAN</name>
<dbReference type="SUPFAM" id="SSF55874">
    <property type="entry name" value="ATPase domain of HSP90 chaperone/DNA topoisomerase II/histidine kinase"/>
    <property type="match status" value="1"/>
</dbReference>
<accession>A0A5C6FR06</accession>
<dbReference type="Proteomes" id="UP000316476">
    <property type="component" value="Unassembled WGS sequence"/>
</dbReference>
<organism evidence="1 2">
    <name type="scientific">Crateriforma conspicua</name>
    <dbReference type="NCBI Taxonomy" id="2527996"/>
    <lineage>
        <taxon>Bacteria</taxon>
        <taxon>Pseudomonadati</taxon>
        <taxon>Planctomycetota</taxon>
        <taxon>Planctomycetia</taxon>
        <taxon>Planctomycetales</taxon>
        <taxon>Planctomycetaceae</taxon>
        <taxon>Crateriforma</taxon>
    </lineage>
</organism>
<gene>
    <name evidence="1" type="ORF">V7x_03250</name>
</gene>
<dbReference type="OrthoDB" id="291561at2"/>
<sequence>MSHLSIDPGASVSLALLVETVTAPMLMAHPAPVCLEVDIDPSIPVPADPALTTRVVRSIASQVLAELDAGGDLMITACQTDSAVELEIADDGPDIDKRSRSIPIAVAEAGAKLNWQNCPQGGAAVTIVFPQRSAASQKPETRSIRRAA</sequence>
<dbReference type="AlphaFoldDB" id="A0A5C6FR06"/>
<dbReference type="RefSeq" id="WP_146410399.1">
    <property type="nucleotide sequence ID" value="NZ_SJPZ01000001.1"/>
</dbReference>
<evidence type="ECO:0000313" key="2">
    <source>
        <dbReference type="Proteomes" id="UP000316476"/>
    </source>
</evidence>
<reference evidence="1 2" key="1">
    <citation type="submission" date="2019-02" db="EMBL/GenBank/DDBJ databases">
        <title>Deep-cultivation of Planctomycetes and their phenomic and genomic characterization uncovers novel biology.</title>
        <authorList>
            <person name="Wiegand S."/>
            <person name="Jogler M."/>
            <person name="Boedeker C."/>
            <person name="Pinto D."/>
            <person name="Vollmers J."/>
            <person name="Rivas-Marin E."/>
            <person name="Kohn T."/>
            <person name="Peeters S.H."/>
            <person name="Heuer A."/>
            <person name="Rast P."/>
            <person name="Oberbeckmann S."/>
            <person name="Bunk B."/>
            <person name="Jeske O."/>
            <person name="Meyerdierks A."/>
            <person name="Storesund J.E."/>
            <person name="Kallscheuer N."/>
            <person name="Luecker S."/>
            <person name="Lage O.M."/>
            <person name="Pohl T."/>
            <person name="Merkel B.J."/>
            <person name="Hornburger P."/>
            <person name="Mueller R.-W."/>
            <person name="Bruemmer F."/>
            <person name="Labrenz M."/>
            <person name="Spormann A.M."/>
            <person name="Op Den Camp H."/>
            <person name="Overmann J."/>
            <person name="Amann R."/>
            <person name="Jetten M.S.M."/>
            <person name="Mascher T."/>
            <person name="Medema M.H."/>
            <person name="Devos D.P."/>
            <person name="Kaster A.-K."/>
            <person name="Ovreas L."/>
            <person name="Rohde M."/>
            <person name="Galperin M.Y."/>
            <person name="Jogler C."/>
        </authorList>
    </citation>
    <scope>NUCLEOTIDE SEQUENCE [LARGE SCALE GENOMIC DNA]</scope>
    <source>
        <strain evidence="1 2">V7</strain>
    </source>
</reference>
<proteinExistence type="predicted"/>
<dbReference type="Gene3D" id="3.30.565.10">
    <property type="entry name" value="Histidine kinase-like ATPase, C-terminal domain"/>
    <property type="match status" value="1"/>
</dbReference>